<organism evidence="1">
    <name type="scientific">uncultured Caudovirales phage</name>
    <dbReference type="NCBI Taxonomy" id="2100421"/>
    <lineage>
        <taxon>Viruses</taxon>
        <taxon>Duplodnaviria</taxon>
        <taxon>Heunggongvirae</taxon>
        <taxon>Uroviricota</taxon>
        <taxon>Caudoviricetes</taxon>
        <taxon>Peduoviridae</taxon>
        <taxon>Maltschvirus</taxon>
        <taxon>Maltschvirus maltsch</taxon>
    </lineage>
</organism>
<sequence length="198" mass="22326">MKRIILLTFNDDADIYDGLSKLLEQQDAKIKFEVLIPVNARGTFCTTALMAVQEAGVPFRIYLAVEESIDGLEDVGAERITICMNPTKELVNQVTSDDILAMVWDDSTEAHMTLHALEDFGLEVWNISHGLDAIEIDYREETSEDLFEVMQDTLTMFIETFSAYVISSILDVLTETITERLDSELGTKDVSPFKDDDE</sequence>
<evidence type="ECO:0000313" key="2">
    <source>
        <dbReference type="EMBL" id="CAB4220634.1"/>
    </source>
</evidence>
<reference evidence="1" key="1">
    <citation type="submission" date="2020-05" db="EMBL/GenBank/DDBJ databases">
        <authorList>
            <person name="Chiriac C."/>
            <person name="Salcher M."/>
            <person name="Ghai R."/>
            <person name="Kavagutti S V."/>
        </authorList>
    </citation>
    <scope>NUCLEOTIDE SEQUENCE</scope>
</reference>
<dbReference type="EMBL" id="LR797501">
    <property type="protein sequence ID" value="CAB4220634.1"/>
    <property type="molecule type" value="Genomic_DNA"/>
</dbReference>
<proteinExistence type="predicted"/>
<name>A0A6J5Q4K3_9CAUD</name>
<accession>A0A6J5Q4K3</accession>
<evidence type="ECO:0000313" key="1">
    <source>
        <dbReference type="EMBL" id="CAB4179043.1"/>
    </source>
</evidence>
<protein>
    <submittedName>
        <fullName evidence="1">Uncharacterized protein</fullName>
    </submittedName>
</protein>
<gene>
    <name evidence="1" type="ORF">UFOVP1033_45</name>
    <name evidence="2" type="ORF">UFOVP1631_45</name>
</gene>
<dbReference type="EMBL" id="LR796981">
    <property type="protein sequence ID" value="CAB4179043.1"/>
    <property type="molecule type" value="Genomic_DNA"/>
</dbReference>